<dbReference type="EMBL" id="QYJN01000017">
    <property type="protein sequence ID" value="RIP31938.1"/>
    <property type="molecule type" value="Genomic_DNA"/>
</dbReference>
<dbReference type="RefSeq" id="WP_142923884.1">
    <property type="nucleotide sequence ID" value="NZ_QYJN01000017.1"/>
</dbReference>
<protein>
    <submittedName>
        <fullName evidence="4">PLP-dependent transferase</fullName>
    </submittedName>
</protein>
<dbReference type="Proteomes" id="UP000265541">
    <property type="component" value="Unassembled WGS sequence"/>
</dbReference>
<comment type="cofactor">
    <cofactor evidence="1 3">
        <name>pyridoxal 5'-phosphate</name>
        <dbReference type="ChEBI" id="CHEBI:597326"/>
    </cofactor>
</comment>
<dbReference type="Pfam" id="PF01053">
    <property type="entry name" value="Cys_Met_Meta_PP"/>
    <property type="match status" value="1"/>
</dbReference>
<sequence>GTETFITFPYTQTHVDMPDAEKDKRGIDEYLIRLSIGIEDYEDIEQDIIQALEKSKQGVIS</sequence>
<evidence type="ECO:0000256" key="2">
    <source>
        <dbReference type="ARBA" id="ARBA00022898"/>
    </source>
</evidence>
<reference evidence="4 5" key="1">
    <citation type="journal article" date="2016" name="Front. Microbiol.">
        <title>Comprehensive Phylogenetic Analysis of Bovine Non-aureus Staphylococci Species Based on Whole-Genome Sequencing.</title>
        <authorList>
            <person name="Naushad S."/>
            <person name="Barkema H.W."/>
            <person name="Luby C."/>
            <person name="Condas L.A."/>
            <person name="Nobrega D.B."/>
            <person name="Carson D.A."/>
            <person name="De Buck J."/>
        </authorList>
    </citation>
    <scope>NUCLEOTIDE SEQUENCE [LARGE SCALE GENOMIC DNA]</scope>
    <source>
        <strain evidence="4 5">SNUC 4781</strain>
    </source>
</reference>
<evidence type="ECO:0000313" key="4">
    <source>
        <dbReference type="EMBL" id="RIP31938.1"/>
    </source>
</evidence>
<dbReference type="InterPro" id="IPR015422">
    <property type="entry name" value="PyrdxlP-dep_Trfase_small"/>
</dbReference>
<accession>A0A3A0VEE4</accession>
<keyword evidence="4" id="KW-0808">Transferase</keyword>
<dbReference type="PANTHER" id="PTHR11808">
    <property type="entry name" value="TRANS-SULFURATION ENZYME FAMILY MEMBER"/>
    <property type="match status" value="1"/>
</dbReference>
<feature type="non-terminal residue" evidence="4">
    <location>
        <position position="1"/>
    </location>
</feature>
<comment type="similarity">
    <text evidence="3">Belongs to the trans-sulfuration enzymes family.</text>
</comment>
<dbReference type="SUPFAM" id="SSF53383">
    <property type="entry name" value="PLP-dependent transferases"/>
    <property type="match status" value="1"/>
</dbReference>
<dbReference type="InterPro" id="IPR000277">
    <property type="entry name" value="Cys/Met-Metab_PyrdxlP-dep_enz"/>
</dbReference>
<keyword evidence="2 3" id="KW-0663">Pyridoxal phosphate</keyword>
<evidence type="ECO:0000256" key="1">
    <source>
        <dbReference type="ARBA" id="ARBA00001933"/>
    </source>
</evidence>
<comment type="caution">
    <text evidence="4">The sequence shown here is derived from an EMBL/GenBank/DDBJ whole genome shotgun (WGS) entry which is preliminary data.</text>
</comment>
<dbReference type="InterPro" id="IPR015424">
    <property type="entry name" value="PyrdxlP-dep_Trfase"/>
</dbReference>
<dbReference type="PANTHER" id="PTHR11808:SF90">
    <property type="entry name" value="CYSTATHIONINE GAMMA-SYNTHASE"/>
    <property type="match status" value="1"/>
</dbReference>
<dbReference type="GO" id="GO:0005737">
    <property type="term" value="C:cytoplasm"/>
    <property type="evidence" value="ECO:0007669"/>
    <property type="project" value="TreeGrafter"/>
</dbReference>
<gene>
    <name evidence="4" type="ORF">BUZ14_13250</name>
</gene>
<dbReference type="GO" id="GO:0016740">
    <property type="term" value="F:transferase activity"/>
    <property type="evidence" value="ECO:0007669"/>
    <property type="project" value="UniProtKB-KW"/>
</dbReference>
<evidence type="ECO:0000313" key="5">
    <source>
        <dbReference type="Proteomes" id="UP000265541"/>
    </source>
</evidence>
<evidence type="ECO:0000256" key="3">
    <source>
        <dbReference type="RuleBase" id="RU362118"/>
    </source>
</evidence>
<dbReference type="GO" id="GO:0030170">
    <property type="term" value="F:pyridoxal phosphate binding"/>
    <property type="evidence" value="ECO:0007669"/>
    <property type="project" value="InterPro"/>
</dbReference>
<organism evidence="4 5">
    <name type="scientific">Staphylococcus gallinarum</name>
    <dbReference type="NCBI Taxonomy" id="1293"/>
    <lineage>
        <taxon>Bacteria</taxon>
        <taxon>Bacillati</taxon>
        <taxon>Bacillota</taxon>
        <taxon>Bacilli</taxon>
        <taxon>Bacillales</taxon>
        <taxon>Staphylococcaceae</taxon>
        <taxon>Staphylococcus</taxon>
    </lineage>
</organism>
<dbReference type="GO" id="GO:0019346">
    <property type="term" value="P:transsulfuration"/>
    <property type="evidence" value="ECO:0007669"/>
    <property type="project" value="InterPro"/>
</dbReference>
<dbReference type="GO" id="GO:0016846">
    <property type="term" value="F:carbon-sulfur lyase activity"/>
    <property type="evidence" value="ECO:0007669"/>
    <property type="project" value="TreeGrafter"/>
</dbReference>
<dbReference type="Gene3D" id="3.90.1150.10">
    <property type="entry name" value="Aspartate Aminotransferase, domain 1"/>
    <property type="match status" value="1"/>
</dbReference>
<proteinExistence type="inferred from homology"/>
<dbReference type="AlphaFoldDB" id="A0A3A0VEE4"/>
<name>A0A3A0VEE4_STAGA</name>